<accession>A0A9X3CDQ1</accession>
<reference evidence="3" key="1">
    <citation type="submission" date="2022-02" db="EMBL/GenBank/DDBJ databases">
        <title>Vibrio sp. nov., a new bacterium isolated from Bohai sea, China.</title>
        <authorList>
            <person name="Yuan Y."/>
        </authorList>
    </citation>
    <scope>NUCLEOTIDE SEQUENCE</scope>
    <source>
        <strain evidence="3">DBSS07</strain>
    </source>
</reference>
<dbReference type="EMBL" id="JAKRRX010000036">
    <property type="protein sequence ID" value="MCW8333846.1"/>
    <property type="molecule type" value="Genomic_DNA"/>
</dbReference>
<keyword evidence="4" id="KW-1185">Reference proteome</keyword>
<organism evidence="3 4">
    <name type="scientific">Vibrio paucivorans</name>
    <dbReference type="NCBI Taxonomy" id="2829489"/>
    <lineage>
        <taxon>Bacteria</taxon>
        <taxon>Pseudomonadati</taxon>
        <taxon>Pseudomonadota</taxon>
        <taxon>Gammaproteobacteria</taxon>
        <taxon>Vibrionales</taxon>
        <taxon>Vibrionaceae</taxon>
        <taxon>Vibrio</taxon>
    </lineage>
</organism>
<feature type="transmembrane region" description="Helical" evidence="2">
    <location>
        <begin position="121"/>
        <end position="144"/>
    </location>
</feature>
<dbReference type="AlphaFoldDB" id="A0A9X3CDQ1"/>
<evidence type="ECO:0000313" key="4">
    <source>
        <dbReference type="Proteomes" id="UP001155586"/>
    </source>
</evidence>
<feature type="transmembrane region" description="Helical" evidence="2">
    <location>
        <begin position="93"/>
        <end position="115"/>
    </location>
</feature>
<protein>
    <submittedName>
        <fullName evidence="3">AEC family transporter</fullName>
    </submittedName>
</protein>
<evidence type="ECO:0000256" key="2">
    <source>
        <dbReference type="SAM" id="Phobius"/>
    </source>
</evidence>
<feature type="non-terminal residue" evidence="3">
    <location>
        <position position="192"/>
    </location>
</feature>
<evidence type="ECO:0000313" key="3">
    <source>
        <dbReference type="EMBL" id="MCW8333846.1"/>
    </source>
</evidence>
<feature type="transmembrane region" description="Helical" evidence="2">
    <location>
        <begin position="30"/>
        <end position="49"/>
    </location>
</feature>
<feature type="transmembrane region" description="Helical" evidence="2">
    <location>
        <begin position="6"/>
        <end position="23"/>
    </location>
</feature>
<feature type="transmembrane region" description="Helical" evidence="2">
    <location>
        <begin position="156"/>
        <end position="176"/>
    </location>
</feature>
<sequence length="192" mass="20677">MEQVKLMSWIILGLGCAKLIAAISKPRVDWVRSFAFTYLAPCLFFSSVYRTDLQNLPSLSVFATYIVCFGAVFWGVKAWLVAQGNHTVASSNIKAVAALYPNAVGVGGPLVLALYGPKATLVLMGVIVTNLLLVLPLVNILMIRSGERGFYSYRKVATDPILLAIVFGLLLNAWGVELPTLLIDGLSMIGAA</sequence>
<dbReference type="PANTHER" id="PTHR36838:SF3">
    <property type="entry name" value="TRANSPORTER AUXIN EFFLUX CARRIER EC FAMILY"/>
    <property type="match status" value="1"/>
</dbReference>
<keyword evidence="2" id="KW-0472">Membrane</keyword>
<feature type="transmembrane region" description="Helical" evidence="2">
    <location>
        <begin position="61"/>
        <end position="81"/>
    </location>
</feature>
<keyword evidence="2" id="KW-0812">Transmembrane</keyword>
<keyword evidence="2" id="KW-1133">Transmembrane helix</keyword>
<evidence type="ECO:0000256" key="1">
    <source>
        <dbReference type="ARBA" id="ARBA00022448"/>
    </source>
</evidence>
<dbReference type="PROSITE" id="PS51257">
    <property type="entry name" value="PROKAR_LIPOPROTEIN"/>
    <property type="match status" value="1"/>
</dbReference>
<dbReference type="PANTHER" id="PTHR36838">
    <property type="entry name" value="AUXIN EFFLUX CARRIER FAMILY PROTEIN"/>
    <property type="match status" value="1"/>
</dbReference>
<gene>
    <name evidence="3" type="ORF">MD483_08415</name>
</gene>
<proteinExistence type="predicted"/>
<keyword evidence="1" id="KW-0813">Transport</keyword>
<name>A0A9X3CDQ1_9VIBR</name>
<comment type="caution">
    <text evidence="3">The sequence shown here is derived from an EMBL/GenBank/DDBJ whole genome shotgun (WGS) entry which is preliminary data.</text>
</comment>
<dbReference type="Proteomes" id="UP001155586">
    <property type="component" value="Unassembled WGS sequence"/>
</dbReference>